<name>A0ABD5SKN0_9EURY</name>
<evidence type="ECO:0000259" key="2">
    <source>
        <dbReference type="Pfam" id="PF07929"/>
    </source>
</evidence>
<accession>A0ABD5SKN0</accession>
<evidence type="ECO:0000256" key="1">
    <source>
        <dbReference type="SAM" id="MobiDB-lite"/>
    </source>
</evidence>
<feature type="domain" description="Plasmid pRiA4b Orf3-like" evidence="2">
    <location>
        <begin position="3"/>
        <end position="142"/>
    </location>
</feature>
<dbReference type="Pfam" id="PF07929">
    <property type="entry name" value="PRiA4_ORF3"/>
    <property type="match status" value="1"/>
</dbReference>
<dbReference type="EMBL" id="JBHSWV010000057">
    <property type="protein sequence ID" value="MFC6764172.1"/>
    <property type="molecule type" value="Genomic_DNA"/>
</dbReference>
<dbReference type="InterPro" id="IPR024047">
    <property type="entry name" value="MM3350-like_sf"/>
</dbReference>
<dbReference type="RefSeq" id="WP_273737259.1">
    <property type="nucleotide sequence ID" value="NZ_JAQIVI010000057.1"/>
</dbReference>
<sequence length="158" mass="18589">MTAYRFRVKLEWDPTALWRDIIVGEDRTLAEFQAVINESMGLNQAHLWFFGVGQDYWQSSVKYQRPEEYEDLPSGEAMRWDETVYNAGETTITELARQLDLKVGDRICYLFDYGDEWRFYGILKESTDDEPGGRRPEVVNEKGDPVDQYSLDDHPQYQ</sequence>
<dbReference type="Gene3D" id="3.10.290.30">
    <property type="entry name" value="MM3350-like"/>
    <property type="match status" value="1"/>
</dbReference>
<comment type="caution">
    <text evidence="3">The sequence shown here is derived from an EMBL/GenBank/DDBJ whole genome shotgun (WGS) entry which is preliminary data.</text>
</comment>
<protein>
    <recommendedName>
        <fullName evidence="2">Plasmid pRiA4b Orf3-like domain-containing protein</fullName>
    </recommendedName>
</protein>
<evidence type="ECO:0000313" key="3">
    <source>
        <dbReference type="EMBL" id="MFC6764172.1"/>
    </source>
</evidence>
<reference evidence="3 4" key="1">
    <citation type="journal article" date="2019" name="Int. J. Syst. Evol. Microbiol.">
        <title>The Global Catalogue of Microorganisms (GCM) 10K type strain sequencing project: providing services to taxonomists for standard genome sequencing and annotation.</title>
        <authorList>
            <consortium name="The Broad Institute Genomics Platform"/>
            <consortium name="The Broad Institute Genome Sequencing Center for Infectious Disease"/>
            <person name="Wu L."/>
            <person name="Ma J."/>
        </authorList>
    </citation>
    <scope>NUCLEOTIDE SEQUENCE [LARGE SCALE GENOMIC DNA]</scope>
    <source>
        <strain evidence="3 4">LMG 29247</strain>
    </source>
</reference>
<keyword evidence="4" id="KW-1185">Reference proteome</keyword>
<dbReference type="InterPro" id="IPR012912">
    <property type="entry name" value="Plasmid_pRiA4b_Orf3-like"/>
</dbReference>
<organism evidence="3 4">
    <name type="scientific">Natrinema soli</name>
    <dbReference type="NCBI Taxonomy" id="1930624"/>
    <lineage>
        <taxon>Archaea</taxon>
        <taxon>Methanobacteriati</taxon>
        <taxon>Methanobacteriota</taxon>
        <taxon>Stenosarchaea group</taxon>
        <taxon>Halobacteria</taxon>
        <taxon>Halobacteriales</taxon>
        <taxon>Natrialbaceae</taxon>
        <taxon>Natrinema</taxon>
    </lineage>
</organism>
<feature type="region of interest" description="Disordered" evidence="1">
    <location>
        <begin position="125"/>
        <end position="158"/>
    </location>
</feature>
<gene>
    <name evidence="3" type="ORF">ACFQE6_03630</name>
</gene>
<feature type="compositionally biased region" description="Basic and acidic residues" evidence="1">
    <location>
        <begin position="131"/>
        <end position="158"/>
    </location>
</feature>
<proteinExistence type="predicted"/>
<dbReference type="AlphaFoldDB" id="A0ABD5SKN0"/>
<evidence type="ECO:0000313" key="4">
    <source>
        <dbReference type="Proteomes" id="UP001596383"/>
    </source>
</evidence>
<dbReference type="Proteomes" id="UP001596383">
    <property type="component" value="Unassembled WGS sequence"/>
</dbReference>
<dbReference type="SUPFAM" id="SSF159941">
    <property type="entry name" value="MM3350-like"/>
    <property type="match status" value="1"/>
</dbReference>